<sequence>MTEGIPATYHQKEAKVMYVEEPEKQNKQRMESQF</sequence>
<evidence type="ECO:0000313" key="1">
    <source>
        <dbReference type="EMBL" id="SLM52788.1"/>
    </source>
</evidence>
<dbReference type="Proteomes" id="UP000195985">
    <property type="component" value="Unassembled WGS sequence"/>
</dbReference>
<proteinExistence type="predicted"/>
<name>A0A1W1IIA5_9LACT</name>
<reference evidence="2" key="1">
    <citation type="submission" date="2016-04" db="EMBL/GenBank/DDBJ databases">
        <authorList>
            <person name="Strepis N."/>
        </authorList>
    </citation>
    <scope>NUCLEOTIDE SEQUENCE [LARGE SCALE GENOMIC DNA]</scope>
</reference>
<protein>
    <submittedName>
        <fullName evidence="1">Uncharacterized protein</fullName>
    </submittedName>
</protein>
<keyword evidence="2" id="KW-1185">Reference proteome</keyword>
<organism evidence="1 2">
    <name type="scientific">Trichococcus pasteurii</name>
    <dbReference type="NCBI Taxonomy" id="43064"/>
    <lineage>
        <taxon>Bacteria</taxon>
        <taxon>Bacillati</taxon>
        <taxon>Bacillota</taxon>
        <taxon>Bacilli</taxon>
        <taxon>Lactobacillales</taxon>
        <taxon>Carnobacteriaceae</taxon>
        <taxon>Trichococcus</taxon>
    </lineage>
</organism>
<accession>A0A1W1IIA5</accession>
<dbReference type="EMBL" id="FWEY01000009">
    <property type="protein sequence ID" value="SLM52788.1"/>
    <property type="molecule type" value="Genomic_DNA"/>
</dbReference>
<evidence type="ECO:0000313" key="2">
    <source>
        <dbReference type="Proteomes" id="UP000195985"/>
    </source>
</evidence>
<dbReference type="AlphaFoldDB" id="A0A1W1IIA5"/>
<gene>
    <name evidence="1" type="ORF">TPAS_2495</name>
</gene>